<dbReference type="Gene3D" id="1.10.10.10">
    <property type="entry name" value="Winged helix-like DNA-binding domain superfamily/Winged helix DNA-binding domain"/>
    <property type="match status" value="1"/>
</dbReference>
<dbReference type="SUPFAM" id="SSF48452">
    <property type="entry name" value="TPR-like"/>
    <property type="match status" value="1"/>
</dbReference>
<evidence type="ECO:0000313" key="2">
    <source>
        <dbReference type="EMBL" id="GAA2784155.1"/>
    </source>
</evidence>
<dbReference type="InterPro" id="IPR058852">
    <property type="entry name" value="HTH_77"/>
</dbReference>
<dbReference type="PROSITE" id="PS00622">
    <property type="entry name" value="HTH_LUXR_1"/>
    <property type="match status" value="1"/>
</dbReference>
<dbReference type="SUPFAM" id="SSF52540">
    <property type="entry name" value="P-loop containing nucleoside triphosphate hydrolases"/>
    <property type="match status" value="1"/>
</dbReference>
<dbReference type="Pfam" id="PF25872">
    <property type="entry name" value="HTH_77"/>
    <property type="match status" value="1"/>
</dbReference>
<accession>A0ABN3V9W2</accession>
<dbReference type="InterPro" id="IPR002182">
    <property type="entry name" value="NB-ARC"/>
</dbReference>
<dbReference type="InterPro" id="IPR036388">
    <property type="entry name" value="WH-like_DNA-bd_sf"/>
</dbReference>
<name>A0ABN3V9W2_9PSEU</name>
<comment type="caution">
    <text evidence="2">The sequence shown here is derived from an EMBL/GenBank/DDBJ whole genome shotgun (WGS) entry which is preliminary data.</text>
</comment>
<evidence type="ECO:0000259" key="1">
    <source>
        <dbReference type="PROSITE" id="PS50043"/>
    </source>
</evidence>
<dbReference type="InterPro" id="IPR027417">
    <property type="entry name" value="P-loop_NTPase"/>
</dbReference>
<sequence length="748" mass="82015">MGRRSESIAVKQLLSVSRLVTLVGTGGVGKTRLALHVARQTRRAFPHGVWLVSLAELTQPDLLPMTAMAALTAESRAGAGVAELSEYIGDQRMLLLLDNCEHMTEACAKLVADLLRNCPELRVLATSREALRVEGEAPYTVPPLAVPEMGQLRTGDSHNSESVMLFLERASILRPGLTLTSDDEQAVVALCRRLDGLPLAIELAAARIRALSIGELVNRYNDVRVLTSGSRNAPSRQQTLRATMDYSYRLCSPEARALWARMSVFSGGADLTAVEAVCAGGMPSRDLAEETLSELVDKSIVTFDGVRYRMLDTLREYGRERLRTLSEEQPTRTAHRDHFAALADEAATSWFSPDQPALLGRIQAELANIRAALEFCLTEPGEVDTGLRMASDLWYYWLGCGRQREGRLWLDRLLAVDSGLSPERVAALWVNSYLAVYDGDIPAGLRLLDQYRELATPLNDPAVVAHATYIRGLAELFQGGIEDAISLLDEGVRLERGLPELSPLYPPALIDFGSALCYRKQPNRAVAVLQEARNLSTAHGDQWLLAWSLVFLGLAELIEQRVPEAVALLNDGLARQRALDDILGLNIAVEFLAWAALTASAPDAERAARLMGASQALRESLGAHLAGIQRLLEWHEQYARRAQEILGQRAFNAALENGRELGKDDAIAYALDEKATRHRTADSDLPLTPREREIAKLVASGKTNKKIAAELVIATRTVDSHVEHILTKLGFNSRTQIAALFAKQVPDS</sequence>
<dbReference type="PRINTS" id="PR00364">
    <property type="entry name" value="DISEASERSIST"/>
</dbReference>
<proteinExistence type="predicted"/>
<dbReference type="EMBL" id="BAAAUX010000010">
    <property type="protein sequence ID" value="GAA2784155.1"/>
    <property type="molecule type" value="Genomic_DNA"/>
</dbReference>
<dbReference type="PROSITE" id="PS50043">
    <property type="entry name" value="HTH_LUXR_2"/>
    <property type="match status" value="1"/>
</dbReference>
<organism evidence="2 3">
    <name type="scientific">Saccharopolyspora taberi</name>
    <dbReference type="NCBI Taxonomy" id="60895"/>
    <lineage>
        <taxon>Bacteria</taxon>
        <taxon>Bacillati</taxon>
        <taxon>Actinomycetota</taxon>
        <taxon>Actinomycetes</taxon>
        <taxon>Pseudonocardiales</taxon>
        <taxon>Pseudonocardiaceae</taxon>
        <taxon>Saccharopolyspora</taxon>
    </lineage>
</organism>
<dbReference type="Proteomes" id="UP001500979">
    <property type="component" value="Unassembled WGS sequence"/>
</dbReference>
<evidence type="ECO:0000313" key="3">
    <source>
        <dbReference type="Proteomes" id="UP001500979"/>
    </source>
</evidence>
<dbReference type="CDD" id="cd06170">
    <property type="entry name" value="LuxR_C_like"/>
    <property type="match status" value="1"/>
</dbReference>
<dbReference type="SUPFAM" id="SSF46894">
    <property type="entry name" value="C-terminal effector domain of the bipartite response regulators"/>
    <property type="match status" value="1"/>
</dbReference>
<dbReference type="InterPro" id="IPR011990">
    <property type="entry name" value="TPR-like_helical_dom_sf"/>
</dbReference>
<dbReference type="PANTHER" id="PTHR47691:SF3">
    <property type="entry name" value="HTH-TYPE TRANSCRIPTIONAL REGULATOR RV0890C-RELATED"/>
    <property type="match status" value="1"/>
</dbReference>
<dbReference type="Pfam" id="PF00931">
    <property type="entry name" value="NB-ARC"/>
    <property type="match status" value="1"/>
</dbReference>
<dbReference type="PANTHER" id="PTHR47691">
    <property type="entry name" value="REGULATOR-RELATED"/>
    <property type="match status" value="1"/>
</dbReference>
<dbReference type="SMART" id="SM00421">
    <property type="entry name" value="HTH_LUXR"/>
    <property type="match status" value="1"/>
</dbReference>
<protein>
    <submittedName>
        <fullName evidence="2">LuxR family transcriptional regulator</fullName>
    </submittedName>
</protein>
<keyword evidence="3" id="KW-1185">Reference proteome</keyword>
<dbReference type="PRINTS" id="PR00038">
    <property type="entry name" value="HTHLUXR"/>
</dbReference>
<dbReference type="InterPro" id="IPR000792">
    <property type="entry name" value="Tscrpt_reg_LuxR_C"/>
</dbReference>
<dbReference type="InterPro" id="IPR016032">
    <property type="entry name" value="Sig_transdc_resp-reg_C-effctor"/>
</dbReference>
<gene>
    <name evidence="2" type="ORF">GCM10010470_17760</name>
</gene>
<dbReference type="Gene3D" id="1.25.40.10">
    <property type="entry name" value="Tetratricopeptide repeat domain"/>
    <property type="match status" value="1"/>
</dbReference>
<feature type="domain" description="HTH luxR-type" evidence="1">
    <location>
        <begin position="680"/>
        <end position="745"/>
    </location>
</feature>
<dbReference type="Pfam" id="PF00196">
    <property type="entry name" value="GerE"/>
    <property type="match status" value="1"/>
</dbReference>
<dbReference type="Gene3D" id="3.40.50.300">
    <property type="entry name" value="P-loop containing nucleotide triphosphate hydrolases"/>
    <property type="match status" value="1"/>
</dbReference>
<reference evidence="2 3" key="1">
    <citation type="journal article" date="2019" name="Int. J. Syst. Evol. Microbiol.">
        <title>The Global Catalogue of Microorganisms (GCM) 10K type strain sequencing project: providing services to taxonomists for standard genome sequencing and annotation.</title>
        <authorList>
            <consortium name="The Broad Institute Genomics Platform"/>
            <consortium name="The Broad Institute Genome Sequencing Center for Infectious Disease"/>
            <person name="Wu L."/>
            <person name="Ma J."/>
        </authorList>
    </citation>
    <scope>NUCLEOTIDE SEQUENCE [LARGE SCALE GENOMIC DNA]</scope>
    <source>
        <strain evidence="2 3">JCM 9383</strain>
    </source>
</reference>